<gene>
    <name evidence="7" type="ORF">Rhopal_003339-T1</name>
</gene>
<feature type="transmembrane region" description="Helical" evidence="6">
    <location>
        <begin position="834"/>
        <end position="853"/>
    </location>
</feature>
<feature type="transmembrane region" description="Helical" evidence="6">
    <location>
        <begin position="785"/>
        <end position="804"/>
    </location>
</feature>
<comment type="caution">
    <text evidence="7">The sequence shown here is derived from an EMBL/GenBank/DDBJ whole genome shotgun (WGS) entry which is preliminary data.</text>
</comment>
<feature type="transmembrane region" description="Helical" evidence="6">
    <location>
        <begin position="664"/>
        <end position="689"/>
    </location>
</feature>
<keyword evidence="2 6" id="KW-0812">Transmembrane</keyword>
<feature type="transmembrane region" description="Helical" evidence="6">
    <location>
        <begin position="695"/>
        <end position="718"/>
    </location>
</feature>
<feature type="transmembrane region" description="Helical" evidence="6">
    <location>
        <begin position="963"/>
        <end position="982"/>
    </location>
</feature>
<name>A0AAV5GLD7_9BASI</name>
<feature type="transmembrane region" description="Helical" evidence="6">
    <location>
        <begin position="874"/>
        <end position="894"/>
    </location>
</feature>
<evidence type="ECO:0000256" key="6">
    <source>
        <dbReference type="SAM" id="Phobius"/>
    </source>
</evidence>
<keyword evidence="3 6" id="KW-1133">Transmembrane helix</keyword>
<feature type="region of interest" description="Disordered" evidence="5">
    <location>
        <begin position="428"/>
        <end position="455"/>
    </location>
</feature>
<evidence type="ECO:0000256" key="4">
    <source>
        <dbReference type="ARBA" id="ARBA00023136"/>
    </source>
</evidence>
<organism evidence="7 8">
    <name type="scientific">Rhodotorula paludigena</name>
    <dbReference type="NCBI Taxonomy" id="86838"/>
    <lineage>
        <taxon>Eukaryota</taxon>
        <taxon>Fungi</taxon>
        <taxon>Dikarya</taxon>
        <taxon>Basidiomycota</taxon>
        <taxon>Pucciniomycotina</taxon>
        <taxon>Microbotryomycetes</taxon>
        <taxon>Sporidiobolales</taxon>
        <taxon>Sporidiobolaceae</taxon>
        <taxon>Rhodotorula</taxon>
    </lineage>
</organism>
<reference evidence="7 8" key="1">
    <citation type="submission" date="2021-12" db="EMBL/GenBank/DDBJ databases">
        <title>High titer production of polyol ester of fatty acids by Rhodotorula paludigena BS15 towards product separation-free biomass refinery.</title>
        <authorList>
            <person name="Mano J."/>
            <person name="Ono H."/>
            <person name="Tanaka T."/>
            <person name="Naito K."/>
            <person name="Sushida H."/>
            <person name="Ike M."/>
            <person name="Tokuyasu K."/>
            <person name="Kitaoka M."/>
        </authorList>
    </citation>
    <scope>NUCLEOTIDE SEQUENCE [LARGE SCALE GENOMIC DNA]</scope>
    <source>
        <strain evidence="7 8">BS15</strain>
    </source>
</reference>
<feature type="region of interest" description="Disordered" evidence="5">
    <location>
        <begin position="169"/>
        <end position="206"/>
    </location>
</feature>
<dbReference type="InterPro" id="IPR002293">
    <property type="entry name" value="AA/rel_permease1"/>
</dbReference>
<proteinExistence type="predicted"/>
<feature type="transmembrane region" description="Helical" evidence="6">
    <location>
        <begin position="937"/>
        <end position="957"/>
    </location>
</feature>
<feature type="compositionally biased region" description="Low complexity" evidence="5">
    <location>
        <begin position="169"/>
        <end position="198"/>
    </location>
</feature>
<evidence type="ECO:0000256" key="3">
    <source>
        <dbReference type="ARBA" id="ARBA00022989"/>
    </source>
</evidence>
<evidence type="ECO:0000313" key="7">
    <source>
        <dbReference type="EMBL" id="GJN90330.1"/>
    </source>
</evidence>
<keyword evidence="4 6" id="KW-0472">Membrane</keyword>
<evidence type="ECO:0000256" key="1">
    <source>
        <dbReference type="ARBA" id="ARBA00004141"/>
    </source>
</evidence>
<feature type="transmembrane region" description="Helical" evidence="6">
    <location>
        <begin position="900"/>
        <end position="925"/>
    </location>
</feature>
<evidence type="ECO:0000313" key="8">
    <source>
        <dbReference type="Proteomes" id="UP001342314"/>
    </source>
</evidence>
<comment type="subcellular location">
    <subcellularLocation>
        <location evidence="1">Membrane</location>
        <topology evidence="1">Multi-pass membrane protein</topology>
    </subcellularLocation>
</comment>
<dbReference type="Pfam" id="PF13520">
    <property type="entry name" value="AA_permease_2"/>
    <property type="match status" value="1"/>
</dbReference>
<dbReference type="AlphaFoldDB" id="A0AAV5GLD7"/>
<evidence type="ECO:0000256" key="5">
    <source>
        <dbReference type="SAM" id="MobiDB-lite"/>
    </source>
</evidence>
<accession>A0AAV5GLD7</accession>
<keyword evidence="8" id="KW-1185">Reference proteome</keyword>
<evidence type="ECO:0000256" key="2">
    <source>
        <dbReference type="ARBA" id="ARBA00022692"/>
    </source>
</evidence>
<dbReference type="GO" id="GO:0016020">
    <property type="term" value="C:membrane"/>
    <property type="evidence" value="ECO:0007669"/>
    <property type="project" value="UniProtKB-SubCell"/>
</dbReference>
<dbReference type="Proteomes" id="UP001342314">
    <property type="component" value="Unassembled WGS sequence"/>
</dbReference>
<dbReference type="EMBL" id="BQKY01000006">
    <property type="protein sequence ID" value="GJN90330.1"/>
    <property type="molecule type" value="Genomic_DNA"/>
</dbReference>
<dbReference type="PANTHER" id="PTHR43243">
    <property type="entry name" value="INNER MEMBRANE TRANSPORTER YGJI-RELATED"/>
    <property type="match status" value="1"/>
</dbReference>
<feature type="transmembrane region" description="Helical" evidence="6">
    <location>
        <begin position="557"/>
        <end position="578"/>
    </location>
</feature>
<sequence length="1191" mass="128043">MSSVLLPPELVADILDTFVALNPSHAARTPNLASFAGVSRQWYTAATPLLYRNLYFDSRKRAMLLNTFEMNPDLRPLVQTVSLSGGLLEAGEYERVKAVLAGCTAVRSLTYHCFDRELLEDLTYYISDTWPRLRYLRADQSAHLFDLLGRLPELETLIASYIEFPAPGAATPSPPASRAATPVPSGRSSPTSPVSRPTFRLKRFDSGSSPLPHHFDLLTSSSATSLRSLDLPVSSQTSQDLSPFSSLSHLTLTLAERYLPLQSDLPAAQHAAHAATPGARNDARLLRRVRRVLARADAARVPLRSLEVFEPAYAATSPIGRGAIEEEDLLACVPRGVRRVELASVHELRAAYVAEVFERGERDEDSEARCCADVRELVLSRNVAAQEGAGEMCEVLAKRGVEVLSVHEHEVQPGNSSRTLDEAVRIDELDRDERTSSSATGIEHGGVGAVRRRRNSNAPSYAASEFIEIRTPSFDSPPPATAAHVYPPPRTEEADDPVAGSDEPTSASSGKAPPRVEHEWDFAGWGQMSYLELSDDELEQARRSRAEEIKRDGEGSLGSWLASGVAGVAVAGSPLYAFPALVGIASVYSPISLFVATLLLSFWRPIMTELASALPISGANYAYLLNTSASVPFALLGASLTLLDDIATSVVAAATASSYIASQAGGAVSTAWMTVVLLVAIAVIGLVGVRGTASVTLATLSFHLLTLAVLMLSALVHWGQHGNIVLRANWHAGQIDSGGGIAKAVYQGVCIAFLGVTGFETAPDYATSLRPAPHVYPTVLRSLQLIAIFINAPLLLCTFAVLPLDEILGVPSVLSAVGRTSAGRWLEVWVTVDAVLILAATVLAGLISAIALLHRMSLDGTLPRLLLKPLPHTGVPALVVFLFTALCLVIYATSGAHLSVISSMFAIVFLSIMALYPVSLLILSYNRPTLPRRARRTPFLVVLFTLVLSLALIAGVVSTDPASIGYAVAYTAAIAGAVIAAARWGRWMRAAWWIAEHGLGWARGADWCVEMMRRAKEGKEVVVFVKSDEINTLFRRILYVQQNETTSRIKLVHFYGAARPVTVAASRSGSPAAEAGDKEEVELDGPAVELPQLSRGGDGADKGGAGPYAGGLEELPSELEANFRLLDEAFPSITIDLIFLRAPFSPTHVQALAQRLKLPVARMFMGCPSERWAREREFGLRELAGVRVIPG</sequence>
<dbReference type="Gene3D" id="1.20.1740.10">
    <property type="entry name" value="Amino acid/polyamine transporter I"/>
    <property type="match status" value="1"/>
</dbReference>
<protein>
    <submittedName>
        <fullName evidence="7">Uncharacterized protein</fullName>
    </submittedName>
</protein>
<feature type="transmembrane region" description="Helical" evidence="6">
    <location>
        <begin position="623"/>
        <end position="643"/>
    </location>
</feature>
<feature type="region of interest" description="Disordered" evidence="5">
    <location>
        <begin position="469"/>
        <end position="516"/>
    </location>
</feature>
<dbReference type="GO" id="GO:0015171">
    <property type="term" value="F:amino acid transmembrane transporter activity"/>
    <property type="evidence" value="ECO:0007669"/>
    <property type="project" value="TreeGrafter"/>
</dbReference>
<feature type="region of interest" description="Disordered" evidence="5">
    <location>
        <begin position="1089"/>
        <end position="1111"/>
    </location>
</feature>
<feature type="transmembrane region" description="Helical" evidence="6">
    <location>
        <begin position="585"/>
        <end position="603"/>
    </location>
</feature>
<dbReference type="PANTHER" id="PTHR43243:SF11">
    <property type="entry name" value="AMINO ACID PERMEASE_ SLC12A DOMAIN-CONTAINING PROTEIN"/>
    <property type="match status" value="1"/>
</dbReference>